<gene>
    <name evidence="3" type="ORF">A6J39_002745</name>
</gene>
<organism evidence="3 4">
    <name type="scientific">Legionella anisa</name>
    <dbReference type="NCBI Taxonomy" id="28082"/>
    <lineage>
        <taxon>Bacteria</taxon>
        <taxon>Pseudomonadati</taxon>
        <taxon>Pseudomonadota</taxon>
        <taxon>Gammaproteobacteria</taxon>
        <taxon>Legionellales</taxon>
        <taxon>Legionellaceae</taxon>
        <taxon>Legionella</taxon>
    </lineage>
</organism>
<dbReference type="EMBL" id="NBTX02000004">
    <property type="protein sequence ID" value="PNL60210.1"/>
    <property type="molecule type" value="Genomic_DNA"/>
</dbReference>
<dbReference type="Pfam" id="PF13173">
    <property type="entry name" value="AAA_14"/>
    <property type="match status" value="1"/>
</dbReference>
<dbReference type="PANTHER" id="PTHR33295">
    <property type="entry name" value="ATPASE"/>
    <property type="match status" value="1"/>
</dbReference>
<dbReference type="InterPro" id="IPR041682">
    <property type="entry name" value="AAA_14"/>
</dbReference>
<evidence type="ECO:0000313" key="4">
    <source>
        <dbReference type="Proteomes" id="UP000192511"/>
    </source>
</evidence>
<feature type="domain" description="DUF4143" evidence="2">
    <location>
        <begin position="223"/>
        <end position="389"/>
    </location>
</feature>
<dbReference type="AlphaFoldDB" id="A0AAX0WQ27"/>
<evidence type="ECO:0000259" key="1">
    <source>
        <dbReference type="Pfam" id="PF13173"/>
    </source>
</evidence>
<proteinExistence type="predicted"/>
<dbReference type="SUPFAM" id="SSF52540">
    <property type="entry name" value="P-loop containing nucleoside triphosphate hydrolases"/>
    <property type="match status" value="1"/>
</dbReference>
<reference evidence="3" key="1">
    <citation type="submission" date="2017-12" db="EMBL/GenBank/DDBJ databases">
        <title>FDA dAtabase for Regulatory Grade micrObial Sequences (FDA-ARGOS): Supporting development and validation of Infectious Disease Dx tests.</title>
        <authorList>
            <person name="Kerrigan L."/>
            <person name="Tallon L.J."/>
            <person name="Sadzewicz L."/>
            <person name="Sengamalay N."/>
            <person name="Ott S."/>
            <person name="Godinez A."/>
            <person name="Nagaraj S."/>
            <person name="Vavikolanu K."/>
            <person name="Vyas G."/>
            <person name="Nadendla S."/>
            <person name="Aluvathingal J."/>
            <person name="Sichtig H."/>
        </authorList>
    </citation>
    <scope>NUCLEOTIDE SEQUENCE [LARGE SCALE GENOMIC DNA]</scope>
    <source>
        <strain evidence="3">FDAARGOS_200</strain>
    </source>
</reference>
<dbReference type="RefSeq" id="WP_040522719.1">
    <property type="nucleotide sequence ID" value="NZ_CAAAHR010000005.1"/>
</dbReference>
<dbReference type="Gene3D" id="3.40.50.300">
    <property type="entry name" value="P-loop containing nucleotide triphosphate hydrolases"/>
    <property type="match status" value="1"/>
</dbReference>
<keyword evidence="4" id="KW-1185">Reference proteome</keyword>
<dbReference type="PANTHER" id="PTHR33295:SF7">
    <property type="entry name" value="ATPASE"/>
    <property type="match status" value="1"/>
</dbReference>
<dbReference type="InterPro" id="IPR025420">
    <property type="entry name" value="DUF4143"/>
</dbReference>
<name>A0AAX0WQ27_9GAMM</name>
<comment type="caution">
    <text evidence="3">The sequence shown here is derived from an EMBL/GenBank/DDBJ whole genome shotgun (WGS) entry which is preliminary data.</text>
</comment>
<evidence type="ECO:0000313" key="3">
    <source>
        <dbReference type="EMBL" id="PNL60210.1"/>
    </source>
</evidence>
<evidence type="ECO:0000259" key="2">
    <source>
        <dbReference type="Pfam" id="PF13635"/>
    </source>
</evidence>
<accession>A0AAX0WQ27</accession>
<dbReference type="Proteomes" id="UP000192511">
    <property type="component" value="Unassembled WGS sequence"/>
</dbReference>
<sequence length="457" mass="51862">MKRILLEYLENWLISSDRKPLVIRGARQVGKTWLVRHFAEKSGKQLIELNFEKQPSYASLFNSNNPEQILLNLSTISNQKIDPENCLLFLDEIQASSQLFSKLRWFAEDLPQLSVIAAGSLLELVLAQHTFSMPVGRISYMHLEPLSFEEFLLANDKQSLYDYLGKYDLNSEVPAAIHEQLTILFREYLLIGGLPAVVSNWIKERSLNKVSQIQNDLLATYRDDFSKYSGRIATERLDEVMTSIPRMLGQKFIFSRVNKAIQAPTIKQILELLEKARISHRVQGCSANGVPLAAEIKEKYFKEIFLDIGLCSTALGLNLNLVNSIDEIIMINNGGVAEQIVGQLLRTIEPPYIEPSLYCWHREEAGSSAEIDYVIQHGNRVIPIEVKAGSTGSLKSLHFFMGLKKYLIALRINSDYPNKTNVDVKDNLGNPVKYTLISIPFYLTGQIHRLIDLMNLC</sequence>
<feature type="domain" description="AAA" evidence="1">
    <location>
        <begin position="18"/>
        <end position="152"/>
    </location>
</feature>
<protein>
    <submittedName>
        <fullName evidence="3">DUF4143 domain-containing protein</fullName>
    </submittedName>
</protein>
<dbReference type="Pfam" id="PF13635">
    <property type="entry name" value="DUF4143"/>
    <property type="match status" value="1"/>
</dbReference>
<dbReference type="GeneID" id="98064580"/>
<dbReference type="InterPro" id="IPR027417">
    <property type="entry name" value="P-loop_NTPase"/>
</dbReference>